<gene>
    <name evidence="1" type="ORF">ENUP19_0013G0007</name>
</gene>
<dbReference type="PANTHER" id="PTHR35899">
    <property type="entry name" value="PAPAIN FAMILY CYSTEINE PROTEASE DOMAIN CONTAINING PROTEIN"/>
    <property type="match status" value="1"/>
</dbReference>
<dbReference type="PANTHER" id="PTHR35899:SF1">
    <property type="entry name" value="PEPTIDASE C1A PAPAIN C-TERMINAL DOMAIN-CONTAINING PROTEIN"/>
    <property type="match status" value="1"/>
</dbReference>
<organism evidence="1 2">
    <name type="scientific">Entamoeba nuttalli</name>
    <dbReference type="NCBI Taxonomy" id="412467"/>
    <lineage>
        <taxon>Eukaryota</taxon>
        <taxon>Amoebozoa</taxon>
        <taxon>Evosea</taxon>
        <taxon>Archamoebae</taxon>
        <taxon>Mastigamoebida</taxon>
        <taxon>Entamoebidae</taxon>
        <taxon>Entamoeba</taxon>
    </lineage>
</organism>
<dbReference type="Proteomes" id="UP001628156">
    <property type="component" value="Unassembled WGS sequence"/>
</dbReference>
<comment type="caution">
    <text evidence="1">The sequence shown here is derived from an EMBL/GenBank/DDBJ whole genome shotgun (WGS) entry which is preliminary data.</text>
</comment>
<evidence type="ECO:0000313" key="1">
    <source>
        <dbReference type="EMBL" id="GAB1219086.1"/>
    </source>
</evidence>
<accession>A0ABQ0D894</accession>
<reference evidence="1 2" key="1">
    <citation type="journal article" date="2019" name="PLoS Negl. Trop. Dis.">
        <title>Whole genome sequencing of Entamoeba nuttalli reveals mammalian host-related molecular signatures and a novel octapeptide-repeat surface protein.</title>
        <authorList>
            <person name="Tanaka M."/>
            <person name="Makiuchi T."/>
            <person name="Komiyama T."/>
            <person name="Shiina T."/>
            <person name="Osaki K."/>
            <person name="Tachibana H."/>
        </authorList>
    </citation>
    <scope>NUCLEOTIDE SEQUENCE [LARGE SCALE GENOMIC DNA]</scope>
    <source>
        <strain evidence="1 2">P19-061405</strain>
    </source>
</reference>
<name>A0ABQ0D894_9EUKA</name>
<proteinExistence type="predicted"/>
<evidence type="ECO:0000313" key="2">
    <source>
        <dbReference type="Proteomes" id="UP001628156"/>
    </source>
</evidence>
<protein>
    <submittedName>
        <fullName evidence="1">Uncharacterized protein</fullName>
    </submittedName>
</protein>
<sequence>MRISKAQIINFFQSLKMKMFFQIHQHAPMCLIWTALILIQLLTGYVILKTNVNVVSEIYSIQNIYYEETELPNTFILELPNIPIIATNASKNHFHYRNSTFDYSSVSAYYLSLLYTEYLHLNARLGHNNYASISPNKLDELVRNEFQGDCINDQLKSECQYYKLFGGYSGISFDIIKERGQPTDVFVLPKLDTLMNISNYDIVNLTSIQISVNQYKKYHKVNDIKRALFENKAPLILNHPEYKRCRNLGSLTEENIKCTNAISKNGKYGVDEIQYHSGSVSSSVIVGWNEEGFIVRGKELGHTKEYYLGKMSTTEDIYLCGNTYAFDSWISYNESFDIFDATKLKYKRNKEYDDIIGTQLNNGQEYYICGDGKKAKVEYSSNKKLGQIRLKPTTNLLQEITISGWEELFETVLIPSQQEDGISELQECFYNILPYNVYFDYYSHSSNNYGIIGAKHYNFTFSGKTLPEEYYSTCHDIIIEGAYVIKIL</sequence>
<keyword evidence="2" id="KW-1185">Reference proteome</keyword>
<dbReference type="EMBL" id="BAAFRS010000013">
    <property type="protein sequence ID" value="GAB1219086.1"/>
    <property type="molecule type" value="Genomic_DNA"/>
</dbReference>